<accession>A0AAU7D7S5</accession>
<dbReference type="EMBL" id="CP121194">
    <property type="protein sequence ID" value="XBH09985.1"/>
    <property type="molecule type" value="Genomic_DNA"/>
</dbReference>
<evidence type="ECO:0000313" key="1">
    <source>
        <dbReference type="EMBL" id="XBH09985.1"/>
    </source>
</evidence>
<name>A0AAU7CXH4_9BACT</name>
<accession>A0AAU7CXH4</accession>
<dbReference type="AlphaFoldDB" id="A0AAU7CXH4"/>
<evidence type="ECO:0000313" key="2">
    <source>
        <dbReference type="EMBL" id="XBH13421.1"/>
    </source>
</evidence>
<dbReference type="KEGG" id="epl:P4G45_16100"/>
<proteinExistence type="predicted"/>
<reference evidence="1" key="1">
    <citation type="submission" date="2023-03" db="EMBL/GenBank/DDBJ databases">
        <title>Edaphobacter sp.</title>
        <authorList>
            <person name="Huber K.J."/>
            <person name="Papendorf J."/>
            <person name="Pilke C."/>
            <person name="Bunk B."/>
            <person name="Sproeer C."/>
            <person name="Pester M."/>
        </authorList>
    </citation>
    <scope>NUCLEOTIDE SEQUENCE</scope>
    <source>
        <strain evidence="1">DSM 109919</strain>
        <strain evidence="2">DSM 109920</strain>
    </source>
</reference>
<organism evidence="1">
    <name type="scientific">Edaphobacter paludis</name>
    <dbReference type="NCBI Taxonomy" id="3035702"/>
    <lineage>
        <taxon>Bacteria</taxon>
        <taxon>Pseudomonadati</taxon>
        <taxon>Acidobacteriota</taxon>
        <taxon>Terriglobia</taxon>
        <taxon>Terriglobales</taxon>
        <taxon>Acidobacteriaceae</taxon>
        <taxon>Edaphobacter</taxon>
    </lineage>
</organism>
<dbReference type="RefSeq" id="WP_348267491.1">
    <property type="nucleotide sequence ID" value="NZ_CP121194.1"/>
</dbReference>
<sequence length="307" mass="34077">MAGMVTNGAAAWPSLVWDEWAATANTLHMWTQIVGKTRLALTPLQNHWWNVPLYVTARGLGTSAMDYVGKGGDDVLDIEFDFVAHELHFRMGSGKAMSVPLRAQTVADFYKEYRGCLVSLGVDVKIDPMPCELANPIRFDLDTEHRSYDREYAQRFWRVLMETEKVFRRFGTGFLGKVSPVHFFWGSFDLAVTRFSGRPAPPRAGADAIQREAYSHEVISAGFWPGNGGYGAAAFYCYAAPVPEGLAEAKIRPAAAGWDKALGEFILKYEDVRSQASPETALMEFLESAYAAAADAAKWDRAALERQ</sequence>
<dbReference type="EMBL" id="CP121195">
    <property type="protein sequence ID" value="XBH13421.1"/>
    <property type="molecule type" value="Genomic_DNA"/>
</dbReference>
<protein>
    <submittedName>
        <fullName evidence="1">DUF5996 family protein</fullName>
    </submittedName>
</protein>
<dbReference type="Pfam" id="PF19459">
    <property type="entry name" value="DUF5996"/>
    <property type="match status" value="1"/>
</dbReference>
<gene>
    <name evidence="1" type="ORF">P4G45_16100</name>
    <name evidence="2" type="ORF">P8936_17310</name>
</gene>
<dbReference type="InterPro" id="IPR046038">
    <property type="entry name" value="DUF5996"/>
</dbReference>